<feature type="compositionally biased region" description="Basic and acidic residues" evidence="1">
    <location>
        <begin position="310"/>
        <end position="320"/>
    </location>
</feature>
<feature type="region of interest" description="Disordered" evidence="1">
    <location>
        <begin position="242"/>
        <end position="431"/>
    </location>
</feature>
<keyword evidence="3" id="KW-1185">Reference proteome</keyword>
<evidence type="ECO:0000256" key="1">
    <source>
        <dbReference type="SAM" id="MobiDB-lite"/>
    </source>
</evidence>
<dbReference type="EMBL" id="ML986644">
    <property type="protein sequence ID" value="KAF2262163.1"/>
    <property type="molecule type" value="Genomic_DNA"/>
</dbReference>
<dbReference type="OrthoDB" id="5333304at2759"/>
<name>A0A9P4K4V5_9PLEO</name>
<dbReference type="AlphaFoldDB" id="A0A9P4K4V5"/>
<feature type="region of interest" description="Disordered" evidence="1">
    <location>
        <begin position="1"/>
        <end position="21"/>
    </location>
</feature>
<proteinExistence type="predicted"/>
<comment type="caution">
    <text evidence="2">The sequence shown here is derived from an EMBL/GenBank/DDBJ whole genome shotgun (WGS) entry which is preliminary data.</text>
</comment>
<protein>
    <submittedName>
        <fullName evidence="2">Uncharacterized protein</fullName>
    </submittedName>
</protein>
<feature type="compositionally biased region" description="Polar residues" evidence="1">
    <location>
        <begin position="105"/>
        <end position="122"/>
    </location>
</feature>
<sequence>MSAPTVAAPQPHANSNGVVPVDAREAEFLARLMQIRDEVFASKHPRIQLPPKVLEQVTPRPPQYTPPFLSRPSSNGIANGSRASQSYPSRLESSQRQPGPAEYSTPPQTAQRPFTGKSTSSGIDPVLLTKSDHLIRAEIQLKRQQIERTLKDQFDKKGREKEMCIDYRFDVEDILAKAHELVKPLSGLSIAVDHSEGSESFDENSYYSSKANSWSSEDVESNQNINSAVAAERLNLQANRSTNEGQLAGPAKSANAPVKEGPTAVIDLDDEYEPAEDIEIYEPELAGEREEPEESDYSPPPADVGPSDPSRARSLERGADSHGGINGSSRRQSPVGHPPPIQNSRKRRRQERQEERRRQQANKRALRSPEPYIKEEPQSPPPFASYPDAQPSKRRALQPLSNDIEVLSAREGRQQPVYYREQDHSPRHHRQVEEPLSPAFIRVPQRRVERDQDLRRVASLQYARRPHSPGAEPYQPAEVRHIRAASHTFFDRPVEHVYREASARPSATPRYVLERSRSPIHEYAPRAQSPMVMVPPQRRIVLDQFGNRYYAAPADVRESVAPPNRRIETEPYFERAVTREPTMRAPARTELLEGHDVQRMPPPPPRRYIEASDVDAIEGRPYRQREASHRPVEVEYVPREVVERRPMMYEDMTAPREYVPSRAYSMRPEIVRRDAQGDYASTRHESVQPGYVRVAAPRYREVSVAHQEPYDEHRYTYAAPPQGRRFGEGVAERPIELAQDPYIKEGQARRVSYHF</sequence>
<dbReference type="Proteomes" id="UP000800093">
    <property type="component" value="Unassembled WGS sequence"/>
</dbReference>
<organism evidence="2 3">
    <name type="scientific">Lojkania enalia</name>
    <dbReference type="NCBI Taxonomy" id="147567"/>
    <lineage>
        <taxon>Eukaryota</taxon>
        <taxon>Fungi</taxon>
        <taxon>Dikarya</taxon>
        <taxon>Ascomycota</taxon>
        <taxon>Pezizomycotina</taxon>
        <taxon>Dothideomycetes</taxon>
        <taxon>Pleosporomycetidae</taxon>
        <taxon>Pleosporales</taxon>
        <taxon>Pleosporales incertae sedis</taxon>
        <taxon>Lojkania</taxon>
    </lineage>
</organism>
<accession>A0A9P4K4V5</accession>
<evidence type="ECO:0000313" key="3">
    <source>
        <dbReference type="Proteomes" id="UP000800093"/>
    </source>
</evidence>
<reference evidence="3" key="1">
    <citation type="journal article" date="2020" name="Stud. Mycol.">
        <title>101 Dothideomycetes genomes: A test case for predicting lifestyles and emergence of pathogens.</title>
        <authorList>
            <person name="Haridas S."/>
            <person name="Albert R."/>
            <person name="Binder M."/>
            <person name="Bloem J."/>
            <person name="LaButti K."/>
            <person name="Salamov A."/>
            <person name="Andreopoulos B."/>
            <person name="Baker S."/>
            <person name="Barry K."/>
            <person name="Bills G."/>
            <person name="Bluhm B."/>
            <person name="Cannon C."/>
            <person name="Castanera R."/>
            <person name="Culley D."/>
            <person name="Daum C."/>
            <person name="Ezra D."/>
            <person name="Gonzalez J."/>
            <person name="Henrissat B."/>
            <person name="Kuo A."/>
            <person name="Liang C."/>
            <person name="Lipzen A."/>
            <person name="Lutzoni F."/>
            <person name="Magnuson J."/>
            <person name="Mondo S."/>
            <person name="Nolan M."/>
            <person name="Ohm R."/>
            <person name="Pangilinan J."/>
            <person name="Park H.-J."/>
            <person name="Ramirez L."/>
            <person name="Alfaro M."/>
            <person name="Sun H."/>
            <person name="Tritt A."/>
            <person name="Yoshinaga Y."/>
            <person name="Zwiers L.-H."/>
            <person name="Turgeon B."/>
            <person name="Goodwin S."/>
            <person name="Spatafora J."/>
            <person name="Crous P."/>
            <person name="Grigoriev I."/>
        </authorList>
    </citation>
    <scope>NUCLEOTIDE SEQUENCE [LARGE SCALE GENOMIC DNA]</scope>
    <source>
        <strain evidence="3">CBS 304.66</strain>
    </source>
</reference>
<evidence type="ECO:0000313" key="2">
    <source>
        <dbReference type="EMBL" id="KAF2262163.1"/>
    </source>
</evidence>
<feature type="compositionally biased region" description="Acidic residues" evidence="1">
    <location>
        <begin position="267"/>
        <end position="282"/>
    </location>
</feature>
<feature type="region of interest" description="Disordered" evidence="1">
    <location>
        <begin position="41"/>
        <end position="125"/>
    </location>
</feature>
<gene>
    <name evidence="2" type="ORF">CC78DRAFT_324809</name>
</gene>
<feature type="compositionally biased region" description="Polar residues" evidence="1">
    <location>
        <begin position="71"/>
        <end position="97"/>
    </location>
</feature>